<keyword evidence="2" id="KW-1185">Reference proteome</keyword>
<comment type="caution">
    <text evidence="1">The sequence shown here is derived from an EMBL/GenBank/DDBJ whole genome shotgun (WGS) entry which is preliminary data.</text>
</comment>
<evidence type="ECO:0000313" key="2">
    <source>
        <dbReference type="Proteomes" id="UP000435802"/>
    </source>
</evidence>
<reference evidence="1 2" key="1">
    <citation type="submission" date="2019-12" db="EMBL/GenBank/DDBJ databases">
        <title>Shinella kummerowiae sp. nov., a symbiotic bacterium isolated from root nodules of the herbal legume Kummerowia stipulacea.</title>
        <authorList>
            <person name="Gao J."/>
        </authorList>
    </citation>
    <scope>NUCLEOTIDE SEQUENCE [LARGE SCALE GENOMIC DNA]</scope>
    <source>
        <strain evidence="1 2">CCBAU 25048</strain>
    </source>
</reference>
<protein>
    <submittedName>
        <fullName evidence="1">Uncharacterized protein</fullName>
    </submittedName>
</protein>
<evidence type="ECO:0000313" key="1">
    <source>
        <dbReference type="EMBL" id="MXN47130.1"/>
    </source>
</evidence>
<proteinExistence type="predicted"/>
<organism evidence="1 2">
    <name type="scientific">Shinella kummerowiae</name>
    <dbReference type="NCBI Taxonomy" id="417745"/>
    <lineage>
        <taxon>Bacteria</taxon>
        <taxon>Pseudomonadati</taxon>
        <taxon>Pseudomonadota</taxon>
        <taxon>Alphaproteobacteria</taxon>
        <taxon>Hyphomicrobiales</taxon>
        <taxon>Rhizobiaceae</taxon>
        <taxon>Shinella</taxon>
    </lineage>
</organism>
<name>A0A6N8SJY8_9HYPH</name>
<accession>A0A6N8SJY8</accession>
<dbReference type="AlphaFoldDB" id="A0A6N8SJY8"/>
<dbReference type="EMBL" id="WUMK01000006">
    <property type="protein sequence ID" value="MXN47130.1"/>
    <property type="molecule type" value="Genomic_DNA"/>
</dbReference>
<sequence>MSPTPTPAEILRAAMKEISPTTLRPTDSRPQCSDWAVPGRRARLFLHDTWSRSPAPWDLPKNDLPWHNDMAPRLDMGVLTLHGIHLNFCIWRWMNVVPAQRSRIVRTFAFPLDLQMNLAIEQINFSDIHHPAVMDLTEDDVEGLADFIRFTMQTYLKAWTAGKVERAARYNCRAVGKLHENWRDPRPSLVALNEQLSSYARSFTPARVQHPLLGRYKIEGEGWYCSATLKEEPDIFVMIPGTDREDPLCHHGRVRIGSQEVPIDIIEFYDVKPVETTLGENGDPIESFRLYAMIHPFSQSVEPIRSPPAGIDMSGATRAVQHMKWAWIQHHQARARTNTVIDVVIL</sequence>
<dbReference type="OrthoDB" id="8065548at2"/>
<dbReference type="Proteomes" id="UP000435802">
    <property type="component" value="Unassembled WGS sequence"/>
</dbReference>
<gene>
    <name evidence="1" type="ORF">GR138_18195</name>
</gene>